<comment type="caution">
    <text evidence="2">The sequence shown here is derived from an EMBL/GenBank/DDBJ whole genome shotgun (WGS) entry which is preliminary data.</text>
</comment>
<keyword evidence="1" id="KW-0812">Transmembrane</keyword>
<proteinExistence type="predicted"/>
<reference evidence="2" key="1">
    <citation type="journal article" date="2014" name="Front. Microbiol.">
        <title>High frequency of phylogenetically diverse reductive dehalogenase-homologous genes in deep subseafloor sedimentary metagenomes.</title>
        <authorList>
            <person name="Kawai M."/>
            <person name="Futagami T."/>
            <person name="Toyoda A."/>
            <person name="Takaki Y."/>
            <person name="Nishi S."/>
            <person name="Hori S."/>
            <person name="Arai W."/>
            <person name="Tsubouchi T."/>
            <person name="Morono Y."/>
            <person name="Uchiyama I."/>
            <person name="Ito T."/>
            <person name="Fujiyama A."/>
            <person name="Inagaki F."/>
            <person name="Takami H."/>
        </authorList>
    </citation>
    <scope>NUCLEOTIDE SEQUENCE</scope>
    <source>
        <strain evidence="2">Expedition CK06-06</strain>
    </source>
</reference>
<accession>X0V1B5</accession>
<evidence type="ECO:0000313" key="2">
    <source>
        <dbReference type="EMBL" id="GAG11889.1"/>
    </source>
</evidence>
<dbReference type="EMBL" id="BARS01023472">
    <property type="protein sequence ID" value="GAG11889.1"/>
    <property type="molecule type" value="Genomic_DNA"/>
</dbReference>
<keyword evidence="1" id="KW-1133">Transmembrane helix</keyword>
<sequence length="95" mass="11144">MGILLIKAYEERDTAIFDVPGAYLHAKIPDDKFAILKIEGEFVDIMYDVNPEYKDDVRYENGKKVFYVQILMALYGMIESALLWYTLYVEVLHKE</sequence>
<organism evidence="2">
    <name type="scientific">marine sediment metagenome</name>
    <dbReference type="NCBI Taxonomy" id="412755"/>
    <lineage>
        <taxon>unclassified sequences</taxon>
        <taxon>metagenomes</taxon>
        <taxon>ecological metagenomes</taxon>
    </lineage>
</organism>
<feature type="transmembrane region" description="Helical" evidence="1">
    <location>
        <begin position="65"/>
        <end position="87"/>
    </location>
</feature>
<evidence type="ECO:0000256" key="1">
    <source>
        <dbReference type="SAM" id="Phobius"/>
    </source>
</evidence>
<protein>
    <submittedName>
        <fullName evidence="2">Uncharacterized protein</fullName>
    </submittedName>
</protein>
<name>X0V1B5_9ZZZZ</name>
<keyword evidence="1" id="KW-0472">Membrane</keyword>
<dbReference type="AlphaFoldDB" id="X0V1B5"/>
<feature type="non-terminal residue" evidence="2">
    <location>
        <position position="95"/>
    </location>
</feature>
<gene>
    <name evidence="2" type="ORF">S01H1_37373</name>
</gene>